<feature type="signal peptide" evidence="1">
    <location>
        <begin position="1"/>
        <end position="30"/>
    </location>
</feature>
<sequence>MLKLLNCYPLIVSSMLACVLSACGSGSDSAIEDASPTTTTSSFFDPEFFIADALLEDISTQSCTLSNGTVSTCYKVVIAGKPANREVGPFCPPSITSDASEGGIWFDGSGEVYDIDGDFILKLDSLYGSGWQLYNVETGLVNITNTQAACEAAARPNVDPAYQNYCVQCSLDYVRGGISQTFLIPTSPVVLNNPANINSDLGVSLDGVVFAPAAPVNAILANYTIAAFDDCGGHINPFEGYHYHASTGCTELSSQIDGHASLLGFALDGYGIFAMLDASGFEETDLDECRGHSDEIRGYHYHSASAGENMFIGCFHGAQGSISETQ</sequence>
<gene>
    <name evidence="3" type="ORF">AX660_09855</name>
</gene>
<protein>
    <recommendedName>
        <fullName evidence="2">YHYH domain-containing protein</fullName>
    </recommendedName>
</protein>
<comment type="caution">
    <text evidence="3">The sequence shown here is derived from an EMBL/GenBank/DDBJ whole genome shotgun (WGS) entry which is preliminary data.</text>
</comment>
<dbReference type="Pfam" id="PF14240">
    <property type="entry name" value="YHYH"/>
    <property type="match status" value="1"/>
</dbReference>
<name>A0A136A4X8_9ALTE</name>
<evidence type="ECO:0000313" key="3">
    <source>
        <dbReference type="EMBL" id="KXI30277.1"/>
    </source>
</evidence>
<dbReference type="EMBL" id="LSNE01000003">
    <property type="protein sequence ID" value="KXI30277.1"/>
    <property type="molecule type" value="Genomic_DNA"/>
</dbReference>
<feature type="chain" id="PRO_5007469423" description="YHYH domain-containing protein" evidence="1">
    <location>
        <begin position="31"/>
        <end position="326"/>
    </location>
</feature>
<accession>A0A136A4X8</accession>
<dbReference type="Proteomes" id="UP000070299">
    <property type="component" value="Unassembled WGS sequence"/>
</dbReference>
<dbReference type="RefSeq" id="WP_068374397.1">
    <property type="nucleotide sequence ID" value="NZ_LSNE01000003.1"/>
</dbReference>
<reference evidence="4" key="1">
    <citation type="submission" date="2016-02" db="EMBL/GenBank/DDBJ databases">
        <authorList>
            <person name="Schultz-Johansen M."/>
            <person name="Glaring M.A."/>
            <person name="Bech P.K."/>
            <person name="Stougaard P."/>
        </authorList>
    </citation>
    <scope>NUCLEOTIDE SEQUENCE [LARGE SCALE GENOMIC DNA]</scope>
    <source>
        <strain evidence="4">S66</strain>
    </source>
</reference>
<feature type="domain" description="YHYH" evidence="2">
    <location>
        <begin position="182"/>
        <end position="275"/>
    </location>
</feature>
<dbReference type="InterPro" id="IPR025924">
    <property type="entry name" value="YHYH_dom"/>
</dbReference>
<organism evidence="3 4">
    <name type="scientific">Paraglaciecola hydrolytica</name>
    <dbReference type="NCBI Taxonomy" id="1799789"/>
    <lineage>
        <taxon>Bacteria</taxon>
        <taxon>Pseudomonadati</taxon>
        <taxon>Pseudomonadota</taxon>
        <taxon>Gammaproteobacteria</taxon>
        <taxon>Alteromonadales</taxon>
        <taxon>Alteromonadaceae</taxon>
        <taxon>Paraglaciecola</taxon>
    </lineage>
</organism>
<dbReference type="OrthoDB" id="9796530at2"/>
<keyword evidence="4" id="KW-1185">Reference proteome</keyword>
<proteinExistence type="predicted"/>
<evidence type="ECO:0000313" key="4">
    <source>
        <dbReference type="Proteomes" id="UP000070299"/>
    </source>
</evidence>
<dbReference type="PROSITE" id="PS51257">
    <property type="entry name" value="PROKAR_LIPOPROTEIN"/>
    <property type="match status" value="1"/>
</dbReference>
<dbReference type="STRING" id="1799789.AX660_09855"/>
<keyword evidence="1" id="KW-0732">Signal</keyword>
<evidence type="ECO:0000256" key="1">
    <source>
        <dbReference type="SAM" id="SignalP"/>
    </source>
</evidence>
<dbReference type="AlphaFoldDB" id="A0A136A4X8"/>
<evidence type="ECO:0000259" key="2">
    <source>
        <dbReference type="Pfam" id="PF14240"/>
    </source>
</evidence>